<evidence type="ECO:0000256" key="3">
    <source>
        <dbReference type="PROSITE-ProRule" id="PRU00742"/>
    </source>
</evidence>
<dbReference type="RefSeq" id="WP_078829518.1">
    <property type="nucleotide sequence ID" value="NZ_FUWH01000001.1"/>
</dbReference>
<dbReference type="EMBL" id="FUWH01000001">
    <property type="protein sequence ID" value="SJZ33280.1"/>
    <property type="molecule type" value="Genomic_DNA"/>
</dbReference>
<dbReference type="STRING" id="413434.SAMN04488132_101162"/>
<protein>
    <submittedName>
        <fullName evidence="4">Arginase family enzyme</fullName>
    </submittedName>
</protein>
<sequence length="377" mass="42422">MSLQTIIDFLEPVNIAQLSDDEGFRDTQLGKHIAVYEAEFPDISNADMVLVGCGEMRGAGIQYTSTGSPDAIRAEYYKLFHWHTAVNVADVGNVKCGATLQDSYAALRMVVSELVSAGKKVVILGGSHDVTTAQYEAYGALDRIIDIACVDARIDLDMDSVLPADNFLVELFTGMPNHLKHYSHIGFQSYFMHPHMLETIDKLRFDCFRVGKVKEHIEEMEPAIRNSNMFSFDIAAIQHSHAPANRLTPNGFNGEEACTLMQYAGMSHDCSSVGIYGYIQAQDEHALTAKQISHMLWYLMDGIHKGKQEAPLSERNAFNEFTMAFAEVETTFLQSKRTGRWWMQLHDGKYAACSYKDYLTACNNDIPERWMRALERN</sequence>
<dbReference type="GO" id="GO:0046872">
    <property type="term" value="F:metal ion binding"/>
    <property type="evidence" value="ECO:0007669"/>
    <property type="project" value="UniProtKB-KW"/>
</dbReference>
<evidence type="ECO:0000313" key="5">
    <source>
        <dbReference type="Proteomes" id="UP000190888"/>
    </source>
</evidence>
<dbReference type="PANTHER" id="PTHR11358:SF26">
    <property type="entry name" value="GUANIDINO ACID HYDROLASE, MITOCHONDRIAL"/>
    <property type="match status" value="1"/>
</dbReference>
<accession>A0A1T4JSU9</accession>
<comment type="similarity">
    <text evidence="3">Belongs to the arginase family.</text>
</comment>
<name>A0A1T4JSU9_9BACT</name>
<dbReference type="OrthoDB" id="931936at2"/>
<dbReference type="AlphaFoldDB" id="A0A1T4JSU9"/>
<dbReference type="GO" id="GO:0033389">
    <property type="term" value="P:putrescine biosynthetic process from arginine, via agmatine"/>
    <property type="evidence" value="ECO:0007669"/>
    <property type="project" value="TreeGrafter"/>
</dbReference>
<dbReference type="Gene3D" id="3.40.800.10">
    <property type="entry name" value="Ureohydrolase domain"/>
    <property type="match status" value="1"/>
</dbReference>
<dbReference type="Proteomes" id="UP000190888">
    <property type="component" value="Unassembled WGS sequence"/>
</dbReference>
<dbReference type="PROSITE" id="PS51409">
    <property type="entry name" value="ARGINASE_2"/>
    <property type="match status" value="1"/>
</dbReference>
<proteinExistence type="inferred from homology"/>
<keyword evidence="2" id="KW-0378">Hydrolase</keyword>
<dbReference type="GO" id="GO:0008783">
    <property type="term" value="F:agmatinase activity"/>
    <property type="evidence" value="ECO:0007669"/>
    <property type="project" value="TreeGrafter"/>
</dbReference>
<evidence type="ECO:0000256" key="1">
    <source>
        <dbReference type="ARBA" id="ARBA00022723"/>
    </source>
</evidence>
<evidence type="ECO:0000256" key="2">
    <source>
        <dbReference type="ARBA" id="ARBA00022801"/>
    </source>
</evidence>
<reference evidence="4 5" key="1">
    <citation type="submission" date="2017-02" db="EMBL/GenBank/DDBJ databases">
        <authorList>
            <person name="Peterson S.W."/>
        </authorList>
    </citation>
    <scope>NUCLEOTIDE SEQUENCE [LARGE SCALE GENOMIC DNA]</scope>
    <source>
        <strain evidence="4 5">DSM 22335</strain>
    </source>
</reference>
<dbReference type="Pfam" id="PF00491">
    <property type="entry name" value="Arginase"/>
    <property type="match status" value="1"/>
</dbReference>
<keyword evidence="1" id="KW-0479">Metal-binding</keyword>
<dbReference type="InterPro" id="IPR023696">
    <property type="entry name" value="Ureohydrolase_dom_sf"/>
</dbReference>
<keyword evidence="5" id="KW-1185">Reference proteome</keyword>
<organism evidence="4 5">
    <name type="scientific">Sediminibacterium ginsengisoli</name>
    <dbReference type="NCBI Taxonomy" id="413434"/>
    <lineage>
        <taxon>Bacteria</taxon>
        <taxon>Pseudomonadati</taxon>
        <taxon>Bacteroidota</taxon>
        <taxon>Chitinophagia</taxon>
        <taxon>Chitinophagales</taxon>
        <taxon>Chitinophagaceae</taxon>
        <taxon>Sediminibacterium</taxon>
    </lineage>
</organism>
<gene>
    <name evidence="4" type="ORF">SAMN04488132_101162</name>
</gene>
<dbReference type="SUPFAM" id="SSF52768">
    <property type="entry name" value="Arginase/deacetylase"/>
    <property type="match status" value="1"/>
</dbReference>
<evidence type="ECO:0000313" key="4">
    <source>
        <dbReference type="EMBL" id="SJZ33280.1"/>
    </source>
</evidence>
<dbReference type="InterPro" id="IPR006035">
    <property type="entry name" value="Ureohydrolase"/>
</dbReference>
<dbReference type="PANTHER" id="PTHR11358">
    <property type="entry name" value="ARGINASE/AGMATINASE"/>
    <property type="match status" value="1"/>
</dbReference>